<dbReference type="Proteomes" id="UP001253463">
    <property type="component" value="Unassembled WGS sequence"/>
</dbReference>
<accession>A0A099LMH4</accession>
<dbReference type="Proteomes" id="UP000029994">
    <property type="component" value="Unassembled WGS sequence"/>
</dbReference>
<keyword evidence="3 4" id="KW-0574">Periplasm</keyword>
<feature type="signal peptide" evidence="4">
    <location>
        <begin position="1"/>
        <end position="20"/>
    </location>
</feature>
<dbReference type="GO" id="GO:0009279">
    <property type="term" value="C:cell outer membrane"/>
    <property type="evidence" value="ECO:0007669"/>
    <property type="project" value="TreeGrafter"/>
</dbReference>
<evidence type="ECO:0000313" key="7">
    <source>
        <dbReference type="EMBL" id="KGK09363.1"/>
    </source>
</evidence>
<dbReference type="InterPro" id="IPR005653">
    <property type="entry name" value="OstA-like_N"/>
</dbReference>
<dbReference type="HAMAP" id="MF_01914">
    <property type="entry name" value="LPS_assembly_LptA"/>
    <property type="match status" value="1"/>
</dbReference>
<dbReference type="EMBL" id="ABNSCA010000008">
    <property type="protein sequence ID" value="ELN6933556.1"/>
    <property type="molecule type" value="Genomic_DNA"/>
</dbReference>
<dbReference type="EMBL" id="JMCG01000002">
    <property type="protein sequence ID" value="KGK09363.1"/>
    <property type="molecule type" value="Genomic_DNA"/>
</dbReference>
<dbReference type="Gene3D" id="2.60.450.10">
    <property type="entry name" value="Lipopolysaccharide (LPS) transport protein A like domain"/>
    <property type="match status" value="1"/>
</dbReference>
<dbReference type="AlphaFoldDB" id="A0A099LMH4"/>
<dbReference type="InterPro" id="IPR052037">
    <property type="entry name" value="LPS_export_LptA"/>
</dbReference>
<dbReference type="GO" id="GO:0043165">
    <property type="term" value="P:Gram-negative-bacterium-type cell outer membrane assembly"/>
    <property type="evidence" value="ECO:0007669"/>
    <property type="project" value="UniProtKB-UniRule"/>
</dbReference>
<dbReference type="RefSeq" id="WP_039430670.1">
    <property type="nucleotide sequence ID" value="NZ_CAWPVW010000021.1"/>
</dbReference>
<feature type="domain" description="Organic solvent tolerance-like N-terminal" evidence="5">
    <location>
        <begin position="30"/>
        <end position="141"/>
    </location>
</feature>
<sequence precursor="true">MRPLHLSLFAFVLAAPSAFALKSDTQQPVYIDSNSQQLDMRSNQVIFEGNVSLKQGSISINAERIVVTRDKEKNAIHKIEAFGKPATFSQLTDDGRTLSGKANQLDYEVTSDQLVMLGQAELSQDGNVIKGSSIKYQIAQQKLIADSSHNERVTTVLQPSQANN</sequence>
<evidence type="ECO:0000313" key="8">
    <source>
        <dbReference type="Proteomes" id="UP000029994"/>
    </source>
</evidence>
<dbReference type="GO" id="GO:0001530">
    <property type="term" value="F:lipopolysaccharide binding"/>
    <property type="evidence" value="ECO:0007669"/>
    <property type="project" value="InterPro"/>
</dbReference>
<comment type="function">
    <text evidence="4">Involved in the assembly of lipopolysaccharide (LPS). Required for the translocation of LPS from the inner membrane to the outer membrane. May form a bridge between the inner membrane and the outer membrane, via interactions with LptC and LptD, thereby facilitating LPS transfer across the periplasm.</text>
</comment>
<keyword evidence="1 4" id="KW-0813">Transport</keyword>
<dbReference type="GO" id="GO:0017089">
    <property type="term" value="F:glycolipid transfer activity"/>
    <property type="evidence" value="ECO:0007669"/>
    <property type="project" value="TreeGrafter"/>
</dbReference>
<comment type="subcellular location">
    <subcellularLocation>
        <location evidence="4">Periplasm</location>
    </subcellularLocation>
</comment>
<gene>
    <name evidence="4 6" type="primary">lptA</name>
    <name evidence="7" type="ORF">EA26_19390</name>
    <name evidence="6" type="ORF">RZY48_002993</name>
</gene>
<dbReference type="GeneID" id="43685243"/>
<keyword evidence="8" id="KW-1185">Reference proteome</keyword>
<comment type="subunit">
    <text evidence="4">Component of the lipopolysaccharide transport and assembly complex.</text>
</comment>
<name>A0A099LMH4_9VIBR</name>
<dbReference type="InterPro" id="IPR014340">
    <property type="entry name" value="LptA"/>
</dbReference>
<dbReference type="GO" id="GO:0030288">
    <property type="term" value="C:outer membrane-bounded periplasmic space"/>
    <property type="evidence" value="ECO:0007669"/>
    <property type="project" value="TreeGrafter"/>
</dbReference>
<evidence type="ECO:0000313" key="6">
    <source>
        <dbReference type="EMBL" id="ELN6933556.1"/>
    </source>
</evidence>
<evidence type="ECO:0000259" key="5">
    <source>
        <dbReference type="Pfam" id="PF03968"/>
    </source>
</evidence>
<dbReference type="GO" id="GO:0015920">
    <property type="term" value="P:lipopolysaccharide transport"/>
    <property type="evidence" value="ECO:0007669"/>
    <property type="project" value="UniProtKB-UniRule"/>
</dbReference>
<reference evidence="6" key="2">
    <citation type="submission" date="2023-10" db="EMBL/GenBank/DDBJ databases">
        <authorList>
            <consortium name="PulseNet: The National Subtyping Network for Foodborne Disease Surveillance"/>
        </authorList>
    </citation>
    <scope>NUCLEOTIDE SEQUENCE</scope>
    <source>
        <strain evidence="6">PNUSAV004886</strain>
    </source>
</reference>
<dbReference type="NCBIfam" id="TIGR03002">
    <property type="entry name" value="outer_YhbN_LptA"/>
    <property type="match status" value="1"/>
</dbReference>
<proteinExistence type="inferred from homology"/>
<evidence type="ECO:0000256" key="3">
    <source>
        <dbReference type="ARBA" id="ARBA00022764"/>
    </source>
</evidence>
<evidence type="ECO:0000256" key="1">
    <source>
        <dbReference type="ARBA" id="ARBA00022448"/>
    </source>
</evidence>
<dbReference type="STRING" id="29495.EA26_19390"/>
<evidence type="ECO:0000256" key="4">
    <source>
        <dbReference type="HAMAP-Rule" id="MF_01914"/>
    </source>
</evidence>
<organism evidence="7 8">
    <name type="scientific">Vibrio navarrensis</name>
    <dbReference type="NCBI Taxonomy" id="29495"/>
    <lineage>
        <taxon>Bacteria</taxon>
        <taxon>Pseudomonadati</taxon>
        <taxon>Pseudomonadota</taxon>
        <taxon>Gammaproteobacteria</taxon>
        <taxon>Vibrionales</taxon>
        <taxon>Vibrionaceae</taxon>
        <taxon>Vibrio</taxon>
    </lineage>
</organism>
<dbReference type="PANTHER" id="PTHR36504:SF1">
    <property type="entry name" value="LIPOPOLYSACCHARIDE EXPORT SYSTEM PROTEIN LPTA"/>
    <property type="match status" value="1"/>
</dbReference>
<keyword evidence="2 4" id="KW-0732">Signal</keyword>
<feature type="chain" id="PRO_5008983525" description="Lipopolysaccharide export system protein LptA" evidence="4">
    <location>
        <begin position="21"/>
        <end position="164"/>
    </location>
</feature>
<dbReference type="PANTHER" id="PTHR36504">
    <property type="entry name" value="LIPOPOLYSACCHARIDE EXPORT SYSTEM PROTEIN LPTA"/>
    <property type="match status" value="1"/>
</dbReference>
<dbReference type="eggNOG" id="COG1934">
    <property type="taxonomic scope" value="Bacteria"/>
</dbReference>
<evidence type="ECO:0000256" key="2">
    <source>
        <dbReference type="ARBA" id="ARBA00022729"/>
    </source>
</evidence>
<protein>
    <recommendedName>
        <fullName evidence="4">Lipopolysaccharide export system protein LptA</fullName>
    </recommendedName>
</protein>
<comment type="similarity">
    <text evidence="4">Belongs to the LptA family.</text>
</comment>
<reference evidence="7 8" key="1">
    <citation type="submission" date="2014-04" db="EMBL/GenBank/DDBJ databases">
        <title>Genome sequencing of Vibrio navarrensis strains.</title>
        <authorList>
            <person name="Gladney L.M."/>
            <person name="Katz L.S."/>
            <person name="Marino-Ramirez L."/>
            <person name="Jordan I.K."/>
        </authorList>
    </citation>
    <scope>NUCLEOTIDE SEQUENCE [LARGE SCALE GENOMIC DNA]</scope>
    <source>
        <strain evidence="7 8">ATCC 51183</strain>
    </source>
</reference>
<dbReference type="Pfam" id="PF03968">
    <property type="entry name" value="LptD_N"/>
    <property type="match status" value="1"/>
</dbReference>
<comment type="caution">
    <text evidence="7">The sequence shown here is derived from an EMBL/GenBank/DDBJ whole genome shotgun (WGS) entry which is preliminary data.</text>
</comment>